<dbReference type="Proteomes" id="UP000054770">
    <property type="component" value="Unassembled WGS sequence"/>
</dbReference>
<evidence type="ECO:0000313" key="3">
    <source>
        <dbReference type="Proteomes" id="UP000054770"/>
    </source>
</evidence>
<organism evidence="2 3">
    <name type="scientific">Caballeronia choica</name>
    <dbReference type="NCBI Taxonomy" id="326476"/>
    <lineage>
        <taxon>Bacteria</taxon>
        <taxon>Pseudomonadati</taxon>
        <taxon>Pseudomonadota</taxon>
        <taxon>Betaproteobacteria</taxon>
        <taxon>Burkholderiales</taxon>
        <taxon>Burkholderiaceae</taxon>
        <taxon>Caballeronia</taxon>
    </lineage>
</organism>
<accession>A0A158KR76</accession>
<name>A0A158KR76_9BURK</name>
<dbReference type="EMBL" id="FCON02000128">
    <property type="protein sequence ID" value="SAL82931.1"/>
    <property type="molecule type" value="Genomic_DNA"/>
</dbReference>
<proteinExistence type="predicted"/>
<evidence type="ECO:0000256" key="1">
    <source>
        <dbReference type="SAM" id="MobiDB-lite"/>
    </source>
</evidence>
<comment type="caution">
    <text evidence="2">The sequence shown here is derived from an EMBL/GenBank/DDBJ whole genome shotgun (WGS) entry which is preliminary data.</text>
</comment>
<reference evidence="2" key="1">
    <citation type="submission" date="2016-01" db="EMBL/GenBank/DDBJ databases">
        <authorList>
            <person name="Peeters C."/>
        </authorList>
    </citation>
    <scope>NUCLEOTIDE SEQUENCE [LARGE SCALE GENOMIC DNA]</scope>
    <source>
        <strain evidence="2">LMG 22940</strain>
    </source>
</reference>
<keyword evidence="3" id="KW-1185">Reference proteome</keyword>
<feature type="region of interest" description="Disordered" evidence="1">
    <location>
        <begin position="1"/>
        <end position="39"/>
    </location>
</feature>
<gene>
    <name evidence="2" type="ORF">AWB68_06713</name>
</gene>
<dbReference type="AlphaFoldDB" id="A0A158KR76"/>
<evidence type="ECO:0000313" key="2">
    <source>
        <dbReference type="EMBL" id="SAL82931.1"/>
    </source>
</evidence>
<feature type="compositionally biased region" description="Polar residues" evidence="1">
    <location>
        <begin position="26"/>
        <end position="39"/>
    </location>
</feature>
<sequence>MSNDGQSLKPATGAEILERRSDPEANPTSGKRSRQSSASLIVTRAWVRASEHYDWMDAHTPCADLNA</sequence>
<protein>
    <submittedName>
        <fullName evidence="2">Uncharacterized protein</fullName>
    </submittedName>
</protein>